<dbReference type="Pfam" id="PF22178">
    <property type="entry name" value="Gp5_trimer_C"/>
    <property type="match status" value="1"/>
</dbReference>
<dbReference type="InterPro" id="IPR006533">
    <property type="entry name" value="T6SS_Vgr_RhsGE"/>
</dbReference>
<dbReference type="InterPro" id="IPR054030">
    <property type="entry name" value="Gp5_Vgr_C"/>
</dbReference>
<evidence type="ECO:0000313" key="6">
    <source>
        <dbReference type="Proteomes" id="UP001374803"/>
    </source>
</evidence>
<accession>A0ABZ2L1W1</accession>
<dbReference type="Gene3D" id="4.10.220.110">
    <property type="match status" value="1"/>
</dbReference>
<name>A0ABZ2L1W1_9BACT</name>
<comment type="similarity">
    <text evidence="1">Belongs to the VgrG protein family.</text>
</comment>
<sequence>MPDSTDATSLFGALHEDIAFKLEITDVDSSLLRVASYQGKEELSTLFRYAITVGTDAEPETIARLEAALGRDAVFTIEHDGKEAHVVRGIVTGVYPDGAFVGKTQVRVMLVVEPRMANLRYSGGFRIFQNMAAHEIVQAICEPEGIECSWHVHGVPAKRDYCTQFNESDLDFIARLASEEGMHYFFEHDGGKTTVVFSNEPKGYEEIEPDLELSFNETGGAVHGEHVRSVRRTQRIRAGSFEHRDYNFLEPNRALMARMETPGTETTANSHKREVRDYPGGFVDKDGVGKTRAQMRLEELRASAFALSGTAHSLRFSAGYTFSLEGHREDGFNRKWLLTSVNVAGGVERATQGGGFRGTHEPTAFTAVPAETPIHPERKRKPRSRLQSARVVGPKDGDPYVDEHGRVKVQFFWDREGKFDEKSSCWVRMMTPAAHASEGFWQAHKVGSEVVVGFLDDDIDRPVILGAVYNTVQAQLYALPGQVAKSVWRTKSIPGNGGFNEITQDNTAGSEQIYVHAQRDLRETVGHNHNTAVAANQSNSVGAHQSVSVGGAREVSVGANETTKIKKHRSETVDKGEDVTVSGGREHAVKSGDEHLTVTTGNRIVDVSAGNHTTNAKPGDTTLESKNWTGHATEKISLKGDKEVFATQGATTLTLKENNVTLAVEAVTEIKHGGTKARIENNGKVAITADPAVQIKCEGADLSMQGGKTSLTAPTEIVLAVGSSGIKISGEAVETSAPLIRSMGLLNLVAGGEVKMN</sequence>
<gene>
    <name evidence="5" type="primary">vgrG</name>
    <name evidence="5" type="ORF">LVJ94_49550</name>
</gene>
<dbReference type="Gene3D" id="3.55.50.10">
    <property type="entry name" value="Baseplate protein-like domains"/>
    <property type="match status" value="1"/>
</dbReference>
<feature type="compositionally biased region" description="Basic and acidic residues" evidence="2">
    <location>
        <begin position="271"/>
        <end position="287"/>
    </location>
</feature>
<dbReference type="Gene3D" id="2.30.110.50">
    <property type="match status" value="1"/>
</dbReference>
<feature type="region of interest" description="Disordered" evidence="2">
    <location>
        <begin position="261"/>
        <end position="287"/>
    </location>
</feature>
<evidence type="ECO:0000259" key="4">
    <source>
        <dbReference type="Pfam" id="PF22178"/>
    </source>
</evidence>
<dbReference type="SUPFAM" id="SSF69279">
    <property type="entry name" value="Phage tail proteins"/>
    <property type="match status" value="2"/>
</dbReference>
<feature type="region of interest" description="Disordered" evidence="2">
    <location>
        <begin position="376"/>
        <end position="397"/>
    </location>
</feature>
<dbReference type="RefSeq" id="WP_394834569.1">
    <property type="nucleotide sequence ID" value="NZ_CP089929.1"/>
</dbReference>
<dbReference type="InterPro" id="IPR037026">
    <property type="entry name" value="Vgr_OB-fold_dom_sf"/>
</dbReference>
<dbReference type="Pfam" id="PF04717">
    <property type="entry name" value="Phage_base_V"/>
    <property type="match status" value="1"/>
</dbReference>
<feature type="compositionally biased region" description="Basic and acidic residues" evidence="2">
    <location>
        <begin position="570"/>
        <end position="594"/>
    </location>
</feature>
<feature type="domain" description="Gp5/Type VI secretion system Vgr protein OB-fold" evidence="3">
    <location>
        <begin position="402"/>
        <end position="469"/>
    </location>
</feature>
<feature type="region of interest" description="Disordered" evidence="2">
    <location>
        <begin position="564"/>
        <end position="594"/>
    </location>
</feature>
<dbReference type="Proteomes" id="UP001374803">
    <property type="component" value="Chromosome"/>
</dbReference>
<protein>
    <submittedName>
        <fullName evidence="5">Type VI secretion system tip protein VgrG</fullName>
    </submittedName>
</protein>
<evidence type="ECO:0000259" key="3">
    <source>
        <dbReference type="Pfam" id="PF04717"/>
    </source>
</evidence>
<evidence type="ECO:0000256" key="2">
    <source>
        <dbReference type="SAM" id="MobiDB-lite"/>
    </source>
</evidence>
<evidence type="ECO:0000256" key="1">
    <source>
        <dbReference type="ARBA" id="ARBA00005558"/>
    </source>
</evidence>
<dbReference type="InterPro" id="IPR006531">
    <property type="entry name" value="Gp5/Vgr_OB"/>
</dbReference>
<dbReference type="Gene3D" id="2.40.50.230">
    <property type="entry name" value="Gp5 N-terminal domain"/>
    <property type="match status" value="1"/>
</dbReference>
<dbReference type="Pfam" id="PF05954">
    <property type="entry name" value="Phage_GPD"/>
    <property type="match status" value="1"/>
</dbReference>
<evidence type="ECO:0000313" key="5">
    <source>
        <dbReference type="EMBL" id="WXB04926.1"/>
    </source>
</evidence>
<dbReference type="NCBIfam" id="TIGR01646">
    <property type="entry name" value="vgr_GE"/>
    <property type="match status" value="1"/>
</dbReference>
<keyword evidence="6" id="KW-1185">Reference proteome</keyword>
<proteinExistence type="inferred from homology"/>
<organism evidence="5 6">
    <name type="scientific">Pendulispora rubella</name>
    <dbReference type="NCBI Taxonomy" id="2741070"/>
    <lineage>
        <taxon>Bacteria</taxon>
        <taxon>Pseudomonadati</taxon>
        <taxon>Myxococcota</taxon>
        <taxon>Myxococcia</taxon>
        <taxon>Myxococcales</taxon>
        <taxon>Sorangiineae</taxon>
        <taxon>Pendulisporaceae</taxon>
        <taxon>Pendulispora</taxon>
    </lineage>
</organism>
<dbReference type="NCBIfam" id="TIGR03361">
    <property type="entry name" value="VI_Rhs_Vgr"/>
    <property type="match status" value="1"/>
</dbReference>
<feature type="domain" description="Gp5/Type VI secretion system Vgr C-terminal trimerisation" evidence="4">
    <location>
        <begin position="486"/>
        <end position="591"/>
    </location>
</feature>
<reference evidence="5" key="1">
    <citation type="submission" date="2021-12" db="EMBL/GenBank/DDBJ databases">
        <title>Discovery of the Pendulisporaceae a myxobacterial family with distinct sporulation behavior and unique specialized metabolism.</title>
        <authorList>
            <person name="Garcia R."/>
            <person name="Popoff A."/>
            <person name="Bader C.D."/>
            <person name="Loehr J."/>
            <person name="Walesch S."/>
            <person name="Walt C."/>
            <person name="Boldt J."/>
            <person name="Bunk B."/>
            <person name="Haeckl F.J.F.P.J."/>
            <person name="Gunesch A.P."/>
            <person name="Birkelbach J."/>
            <person name="Nuebel U."/>
            <person name="Pietschmann T."/>
            <person name="Bach T."/>
            <person name="Mueller R."/>
        </authorList>
    </citation>
    <scope>NUCLEOTIDE SEQUENCE</scope>
    <source>
        <strain evidence="5">MSr11367</strain>
    </source>
</reference>
<dbReference type="InterPro" id="IPR017847">
    <property type="entry name" value="T6SS_RhsGE_Vgr_subset"/>
</dbReference>
<dbReference type="EMBL" id="CP089983">
    <property type="protein sequence ID" value="WXB04926.1"/>
    <property type="molecule type" value="Genomic_DNA"/>
</dbReference>
<dbReference type="SUPFAM" id="SSF69255">
    <property type="entry name" value="gp5 N-terminal domain-like"/>
    <property type="match status" value="1"/>
</dbReference>
<dbReference type="SUPFAM" id="SSF69349">
    <property type="entry name" value="Phage fibre proteins"/>
    <property type="match status" value="1"/>
</dbReference>